<dbReference type="EMBL" id="LR216287">
    <property type="protein sequence ID" value="VFJ12876.1"/>
    <property type="molecule type" value="Genomic_DNA"/>
</dbReference>
<name>A0A484I6Y8_9ARCH</name>
<accession>A0A484I6Y8</accession>
<reference evidence="2 3" key="1">
    <citation type="submission" date="2019-02" db="EMBL/GenBank/DDBJ databases">
        <authorList>
            <person name="Lehtovirta-Morley E L."/>
        </authorList>
    </citation>
    <scope>NUCLEOTIDE SEQUENCE [LARGE SCALE GENOMIC DNA]</scope>
    <source>
        <strain evidence="2">NFRAN1</strain>
    </source>
</reference>
<keyword evidence="1" id="KW-0812">Transmembrane</keyword>
<dbReference type="Proteomes" id="UP000294299">
    <property type="component" value="Chromosome NFRAN"/>
</dbReference>
<evidence type="ECO:0000256" key="1">
    <source>
        <dbReference type="SAM" id="Phobius"/>
    </source>
</evidence>
<dbReference type="OrthoDB" id="11541at2157"/>
<dbReference type="RefSeq" id="WP_134482895.1">
    <property type="nucleotide sequence ID" value="NZ_LR216287.1"/>
</dbReference>
<keyword evidence="1" id="KW-1133">Transmembrane helix</keyword>
<evidence type="ECO:0000313" key="3">
    <source>
        <dbReference type="Proteomes" id="UP000294299"/>
    </source>
</evidence>
<organism evidence="2 3">
    <name type="scientific">Candidatus Nitrosocosmicus franklandianus</name>
    <dbReference type="NCBI Taxonomy" id="1798806"/>
    <lineage>
        <taxon>Archaea</taxon>
        <taxon>Nitrososphaerota</taxon>
        <taxon>Nitrososphaeria</taxon>
        <taxon>Nitrososphaerales</taxon>
        <taxon>Nitrososphaeraceae</taxon>
        <taxon>Candidatus Nitrosocosmicus</taxon>
    </lineage>
</organism>
<dbReference type="KEGG" id="nfn:NFRAN_0554"/>
<proteinExistence type="predicted"/>
<keyword evidence="1" id="KW-0472">Membrane</keyword>
<dbReference type="AlphaFoldDB" id="A0A484I6Y8"/>
<evidence type="ECO:0000313" key="2">
    <source>
        <dbReference type="EMBL" id="VFJ12876.1"/>
    </source>
</evidence>
<keyword evidence="3" id="KW-1185">Reference proteome</keyword>
<protein>
    <submittedName>
        <fullName evidence="2">Uncharacterized protein</fullName>
    </submittedName>
</protein>
<feature type="transmembrane region" description="Helical" evidence="1">
    <location>
        <begin position="112"/>
        <end position="132"/>
    </location>
</feature>
<gene>
    <name evidence="2" type="ORF">NFRAN_0554</name>
</gene>
<dbReference type="GeneID" id="39420071"/>
<sequence length="144" mass="17062">MVWKAVYYLIKKDNYLKASTLLICICSISAVALNIEGSNCIRQVNSLTILENNIVQEIQDNQRNNTGFSNQFQQQVEERRQQQLEEENRQAQEAALQDSYELRKYCFLVTNMYVYSLFGVIIGFILLAIWYGRYKQIWTWRKNN</sequence>